<evidence type="ECO:0000313" key="2">
    <source>
        <dbReference type="EMBL" id="SEM71547.1"/>
    </source>
</evidence>
<dbReference type="SUPFAM" id="SSF53597">
    <property type="entry name" value="Dihydrofolate reductase-like"/>
    <property type="match status" value="1"/>
</dbReference>
<protein>
    <submittedName>
        <fullName evidence="2">Dihydrofolate reductase</fullName>
    </submittedName>
</protein>
<dbReference type="InterPro" id="IPR050765">
    <property type="entry name" value="Riboflavin_Biosynth_HTPR"/>
</dbReference>
<dbReference type="Pfam" id="PF01872">
    <property type="entry name" value="RibD_C"/>
    <property type="match status" value="1"/>
</dbReference>
<organism evidence="2 3">
    <name type="scientific">Pseudorhodobacter antarcticus</name>
    <dbReference type="NCBI Taxonomy" id="1077947"/>
    <lineage>
        <taxon>Bacteria</taxon>
        <taxon>Pseudomonadati</taxon>
        <taxon>Pseudomonadota</taxon>
        <taxon>Alphaproteobacteria</taxon>
        <taxon>Rhodobacterales</taxon>
        <taxon>Paracoccaceae</taxon>
        <taxon>Pseudorhodobacter</taxon>
    </lineage>
</organism>
<dbReference type="InterPro" id="IPR024072">
    <property type="entry name" value="DHFR-like_dom_sf"/>
</dbReference>
<dbReference type="OrthoDB" id="9782335at2"/>
<dbReference type="Gene3D" id="3.40.430.10">
    <property type="entry name" value="Dihydrofolate Reductase, subunit A"/>
    <property type="match status" value="1"/>
</dbReference>
<feature type="domain" description="Bacterial bifunctional deaminase-reductase C-terminal" evidence="1">
    <location>
        <begin position="8"/>
        <end position="169"/>
    </location>
</feature>
<dbReference type="Proteomes" id="UP000183002">
    <property type="component" value="Unassembled WGS sequence"/>
</dbReference>
<dbReference type="PANTHER" id="PTHR38011">
    <property type="entry name" value="DIHYDROFOLATE REDUCTASE FAMILY PROTEIN (AFU_ORTHOLOGUE AFUA_8G06820)"/>
    <property type="match status" value="1"/>
</dbReference>
<sequence>MPMTCHAFIAASLDGFIARPDGSLDWLVPFNAGSEDHGYDAFLADKDGIIMGRGTYESVLAFGAWPYALPVIVLSQSLTVDDIPDPLADYVAICDMSVPDLLAALDEEGWSRAYVDGGQVLQSFLRAGVLDAITVTRVPVLLGQGRPLFGALPGDVALHHHATRSFPSGITSSTYSVIR</sequence>
<dbReference type="STRING" id="1077947.SAMN05216227_1001189"/>
<name>A0A1H8APV1_9RHOB</name>
<dbReference type="EMBL" id="FOCO01000001">
    <property type="protein sequence ID" value="SEM71547.1"/>
    <property type="molecule type" value="Genomic_DNA"/>
</dbReference>
<reference evidence="2 3" key="1">
    <citation type="submission" date="2016-10" db="EMBL/GenBank/DDBJ databases">
        <authorList>
            <person name="de Groot N.N."/>
        </authorList>
    </citation>
    <scope>NUCLEOTIDE SEQUENCE [LARGE SCALE GENOMIC DNA]</scope>
    <source>
        <strain evidence="2 3">CGMCC 1.10836</strain>
    </source>
</reference>
<keyword evidence="3" id="KW-1185">Reference proteome</keyword>
<dbReference type="GO" id="GO:0009231">
    <property type="term" value="P:riboflavin biosynthetic process"/>
    <property type="evidence" value="ECO:0007669"/>
    <property type="project" value="InterPro"/>
</dbReference>
<dbReference type="InterPro" id="IPR002734">
    <property type="entry name" value="RibDG_C"/>
</dbReference>
<gene>
    <name evidence="2" type="ORF">SAMN05216227_1001189</name>
</gene>
<proteinExistence type="predicted"/>
<evidence type="ECO:0000313" key="3">
    <source>
        <dbReference type="Proteomes" id="UP000183002"/>
    </source>
</evidence>
<dbReference type="PANTHER" id="PTHR38011:SF11">
    <property type="entry name" value="2,5-DIAMINO-6-RIBOSYLAMINO-4(3H)-PYRIMIDINONE 5'-PHOSPHATE REDUCTASE"/>
    <property type="match status" value="1"/>
</dbReference>
<dbReference type="RefSeq" id="WP_050521450.1">
    <property type="nucleotide sequence ID" value="NZ_FOCO01000001.1"/>
</dbReference>
<dbReference type="AlphaFoldDB" id="A0A1H8APV1"/>
<accession>A0A1H8APV1</accession>
<dbReference type="GO" id="GO:0008703">
    <property type="term" value="F:5-amino-6-(5-phosphoribosylamino)uracil reductase activity"/>
    <property type="evidence" value="ECO:0007669"/>
    <property type="project" value="InterPro"/>
</dbReference>
<evidence type="ECO:0000259" key="1">
    <source>
        <dbReference type="Pfam" id="PF01872"/>
    </source>
</evidence>